<dbReference type="Proteomes" id="UP001500622">
    <property type="component" value="Unassembled WGS sequence"/>
</dbReference>
<evidence type="ECO:0000256" key="1">
    <source>
        <dbReference type="SAM" id="MobiDB-lite"/>
    </source>
</evidence>
<evidence type="ECO:0000313" key="2">
    <source>
        <dbReference type="EMBL" id="GAA4421978.1"/>
    </source>
</evidence>
<name>A0ABP8L5E7_9MICO</name>
<feature type="region of interest" description="Disordered" evidence="1">
    <location>
        <begin position="1"/>
        <end position="29"/>
    </location>
</feature>
<dbReference type="EMBL" id="BAABGN010000006">
    <property type="protein sequence ID" value="GAA4421978.1"/>
    <property type="molecule type" value="Genomic_DNA"/>
</dbReference>
<gene>
    <name evidence="2" type="ORF">GCM10023169_15700</name>
</gene>
<sequence>MRQDQPAAMTSVRGTPLTTDELAAGSEPVDVGGLAGDAVGLRARPSRPPRFPLLSLIYPCHL</sequence>
<comment type="caution">
    <text evidence="2">The sequence shown here is derived from an EMBL/GenBank/DDBJ whole genome shotgun (WGS) entry which is preliminary data.</text>
</comment>
<keyword evidence="3" id="KW-1185">Reference proteome</keyword>
<accession>A0ABP8L5E7</accession>
<proteinExistence type="predicted"/>
<organism evidence="2 3">
    <name type="scientific">Georgenia halophila</name>
    <dbReference type="NCBI Taxonomy" id="620889"/>
    <lineage>
        <taxon>Bacteria</taxon>
        <taxon>Bacillati</taxon>
        <taxon>Actinomycetota</taxon>
        <taxon>Actinomycetes</taxon>
        <taxon>Micrococcales</taxon>
        <taxon>Bogoriellaceae</taxon>
        <taxon>Georgenia</taxon>
    </lineage>
</organism>
<protein>
    <submittedName>
        <fullName evidence="2">Uncharacterized protein</fullName>
    </submittedName>
</protein>
<evidence type="ECO:0000313" key="3">
    <source>
        <dbReference type="Proteomes" id="UP001500622"/>
    </source>
</evidence>
<reference evidence="3" key="1">
    <citation type="journal article" date="2019" name="Int. J. Syst. Evol. Microbiol.">
        <title>The Global Catalogue of Microorganisms (GCM) 10K type strain sequencing project: providing services to taxonomists for standard genome sequencing and annotation.</title>
        <authorList>
            <consortium name="The Broad Institute Genomics Platform"/>
            <consortium name="The Broad Institute Genome Sequencing Center for Infectious Disease"/>
            <person name="Wu L."/>
            <person name="Ma J."/>
        </authorList>
    </citation>
    <scope>NUCLEOTIDE SEQUENCE [LARGE SCALE GENOMIC DNA]</scope>
    <source>
        <strain evidence="3">JCM 17810</strain>
    </source>
</reference>